<proteinExistence type="predicted"/>
<evidence type="ECO:0000313" key="3">
    <source>
        <dbReference type="Proteomes" id="UP000002586"/>
    </source>
</evidence>
<dbReference type="KEGG" id="mgm:Mmc1_0904"/>
<reference evidence="3" key="1">
    <citation type="journal article" date="2009" name="Appl. Environ. Microbiol.">
        <title>Complete genome sequence of the chemolithoautotrophic marine magnetotactic coccus strain MC-1.</title>
        <authorList>
            <person name="Schubbe S."/>
            <person name="Williams T.J."/>
            <person name="Xie G."/>
            <person name="Kiss H.E."/>
            <person name="Brettin T.S."/>
            <person name="Martinez D."/>
            <person name="Ross C.A."/>
            <person name="Schuler D."/>
            <person name="Cox B.L."/>
            <person name="Nealson K.H."/>
            <person name="Bazylinski D.A."/>
        </authorList>
    </citation>
    <scope>NUCLEOTIDE SEQUENCE [LARGE SCALE GENOMIC DNA]</scope>
    <source>
        <strain evidence="3">ATCC BAA-1437 / JCM 17883 / MC-1</strain>
    </source>
</reference>
<protein>
    <submittedName>
        <fullName evidence="2">Uncharacterized protein</fullName>
    </submittedName>
</protein>
<gene>
    <name evidence="2" type="ordered locus">Mmc1_0904</name>
</gene>
<feature type="compositionally biased region" description="Low complexity" evidence="1">
    <location>
        <begin position="15"/>
        <end position="26"/>
    </location>
</feature>
<dbReference type="HOGENOM" id="CLU_1765796_0_0_5"/>
<accession>A0L630</accession>
<reference evidence="2 3" key="2">
    <citation type="journal article" date="2012" name="Int. J. Syst. Evol. Microbiol.">
        <title>Magnetococcus marinus gen. nov., sp. nov., a marine, magnetotactic bacterium that represents a novel lineage (Magnetococcaceae fam. nov.; Magnetococcales ord. nov.) at the base of the Alphaproteobacteria.</title>
        <authorList>
            <person name="Bazylinski D.A."/>
            <person name="Williams T.J."/>
            <person name="Lefevre C.T."/>
            <person name="Berg R.J."/>
            <person name="Zhang C.L."/>
            <person name="Bowser S.S."/>
            <person name="Dean A.J."/>
            <person name="Beveridge T.J."/>
        </authorList>
    </citation>
    <scope>NUCLEOTIDE SEQUENCE [LARGE SCALE GENOMIC DNA]</scope>
    <source>
        <strain evidence="3">ATCC BAA-1437 / JCM 17883 / MC-1</strain>
    </source>
</reference>
<dbReference type="Proteomes" id="UP000002586">
    <property type="component" value="Chromosome"/>
</dbReference>
<organism evidence="2 3">
    <name type="scientific">Magnetococcus marinus (strain ATCC BAA-1437 / JCM 17883 / MC-1)</name>
    <dbReference type="NCBI Taxonomy" id="156889"/>
    <lineage>
        <taxon>Bacteria</taxon>
        <taxon>Pseudomonadati</taxon>
        <taxon>Pseudomonadota</taxon>
        <taxon>Magnetococcia</taxon>
        <taxon>Magnetococcales</taxon>
        <taxon>Magnetococcaceae</taxon>
        <taxon>Magnetococcus</taxon>
    </lineage>
</organism>
<dbReference type="AlphaFoldDB" id="A0L630"/>
<dbReference type="EMBL" id="CP000471">
    <property type="protein sequence ID" value="ABK43423.1"/>
    <property type="molecule type" value="Genomic_DNA"/>
</dbReference>
<feature type="region of interest" description="Disordered" evidence="1">
    <location>
        <begin position="1"/>
        <end position="26"/>
    </location>
</feature>
<sequence length="147" mass="16096">MSIRRVDKPGASVSTTATRRTGQRGAVSGAKFTEALDSAQVAAVNGIDEVNAAEAVEQVEQISDQTKHRQLKQADEVLDSLCALEKELHNSAAQGDDGVMERLRETRDEALRNLTEETRGGEERELLHRTAVLATVELAKKDRGDYH</sequence>
<name>A0L630_MAGMM</name>
<evidence type="ECO:0000313" key="2">
    <source>
        <dbReference type="EMBL" id="ABK43423.1"/>
    </source>
</evidence>
<evidence type="ECO:0000256" key="1">
    <source>
        <dbReference type="SAM" id="MobiDB-lite"/>
    </source>
</evidence>
<keyword evidence="3" id="KW-1185">Reference proteome</keyword>
<dbReference type="STRING" id="156889.Mmc1_0904"/>
<dbReference type="RefSeq" id="WP_011712580.1">
    <property type="nucleotide sequence ID" value="NC_008576.1"/>
</dbReference>